<evidence type="ECO:0000256" key="1">
    <source>
        <dbReference type="SAM" id="Coils"/>
    </source>
</evidence>
<proteinExistence type="predicted"/>
<protein>
    <submittedName>
        <fullName evidence="3">Uncharacterized protein</fullName>
    </submittedName>
</protein>
<name>A0ABU6WWM2_9FABA</name>
<gene>
    <name evidence="3" type="ORF">PIB30_104922</name>
</gene>
<evidence type="ECO:0000313" key="3">
    <source>
        <dbReference type="EMBL" id="MED6190337.1"/>
    </source>
</evidence>
<accession>A0ABU6WWM2</accession>
<evidence type="ECO:0000313" key="4">
    <source>
        <dbReference type="Proteomes" id="UP001341840"/>
    </source>
</evidence>
<organism evidence="3 4">
    <name type="scientific">Stylosanthes scabra</name>
    <dbReference type="NCBI Taxonomy" id="79078"/>
    <lineage>
        <taxon>Eukaryota</taxon>
        <taxon>Viridiplantae</taxon>
        <taxon>Streptophyta</taxon>
        <taxon>Embryophyta</taxon>
        <taxon>Tracheophyta</taxon>
        <taxon>Spermatophyta</taxon>
        <taxon>Magnoliopsida</taxon>
        <taxon>eudicotyledons</taxon>
        <taxon>Gunneridae</taxon>
        <taxon>Pentapetalae</taxon>
        <taxon>rosids</taxon>
        <taxon>fabids</taxon>
        <taxon>Fabales</taxon>
        <taxon>Fabaceae</taxon>
        <taxon>Papilionoideae</taxon>
        <taxon>50 kb inversion clade</taxon>
        <taxon>dalbergioids sensu lato</taxon>
        <taxon>Dalbergieae</taxon>
        <taxon>Pterocarpus clade</taxon>
        <taxon>Stylosanthes</taxon>
    </lineage>
</organism>
<feature type="region of interest" description="Disordered" evidence="2">
    <location>
        <begin position="104"/>
        <end position="154"/>
    </location>
</feature>
<evidence type="ECO:0000256" key="2">
    <source>
        <dbReference type="SAM" id="MobiDB-lite"/>
    </source>
</evidence>
<feature type="non-terminal residue" evidence="3">
    <location>
        <position position="1"/>
    </location>
</feature>
<reference evidence="3 4" key="1">
    <citation type="journal article" date="2023" name="Plants (Basel)">
        <title>Bridging the Gap: Combining Genomics and Transcriptomics Approaches to Understand Stylosanthes scabra, an Orphan Legume from the Brazilian Caatinga.</title>
        <authorList>
            <person name="Ferreira-Neto J.R.C."/>
            <person name="da Silva M.D."/>
            <person name="Binneck E."/>
            <person name="de Melo N.F."/>
            <person name="da Silva R.H."/>
            <person name="de Melo A.L.T.M."/>
            <person name="Pandolfi V."/>
            <person name="Bustamante F.O."/>
            <person name="Brasileiro-Vidal A.C."/>
            <person name="Benko-Iseppon A.M."/>
        </authorList>
    </citation>
    <scope>NUCLEOTIDE SEQUENCE [LARGE SCALE GENOMIC DNA]</scope>
    <source>
        <tissue evidence="3">Leaves</tissue>
    </source>
</reference>
<keyword evidence="4" id="KW-1185">Reference proteome</keyword>
<feature type="coiled-coil region" evidence="1">
    <location>
        <begin position="40"/>
        <end position="67"/>
    </location>
</feature>
<dbReference type="EMBL" id="JASCZI010184968">
    <property type="protein sequence ID" value="MED6190337.1"/>
    <property type="molecule type" value="Genomic_DNA"/>
</dbReference>
<feature type="compositionally biased region" description="Polar residues" evidence="2">
    <location>
        <begin position="130"/>
        <end position="139"/>
    </location>
</feature>
<comment type="caution">
    <text evidence="3">The sequence shown here is derived from an EMBL/GenBank/DDBJ whole genome shotgun (WGS) entry which is preliminary data.</text>
</comment>
<sequence length="154" mass="16991">GCWWPQERLGLGRGKVPSRLKPTVYDSDDLSTASGPVDMREQVTLLNKELAQQAEEHRQEVQALSDRHAAQIRSLQSSFDTQMAEFDRWKSTVSQMYSFMQNMQAGSASSSAGMPPPMPPPPLPPPPFQHGSSGATDQPPSDADRSPHDDPDYI</sequence>
<feature type="compositionally biased region" description="Basic and acidic residues" evidence="2">
    <location>
        <begin position="142"/>
        <end position="154"/>
    </location>
</feature>
<dbReference type="Proteomes" id="UP001341840">
    <property type="component" value="Unassembled WGS sequence"/>
</dbReference>
<feature type="compositionally biased region" description="Pro residues" evidence="2">
    <location>
        <begin position="114"/>
        <end position="128"/>
    </location>
</feature>
<keyword evidence="1" id="KW-0175">Coiled coil</keyword>